<reference evidence="2 3" key="1">
    <citation type="journal article" date="2024" name="Nat. Commun.">
        <title>Phylogenomics reveals the evolutionary origins of lichenization in chlorophyte algae.</title>
        <authorList>
            <person name="Puginier C."/>
            <person name="Libourel C."/>
            <person name="Otte J."/>
            <person name="Skaloud P."/>
            <person name="Haon M."/>
            <person name="Grisel S."/>
            <person name="Petersen M."/>
            <person name="Berrin J.G."/>
            <person name="Delaux P.M."/>
            <person name="Dal Grande F."/>
            <person name="Keller J."/>
        </authorList>
    </citation>
    <scope>NUCLEOTIDE SEQUENCE [LARGE SCALE GENOMIC DNA]</scope>
    <source>
        <strain evidence="2 3">SAG 2036</strain>
    </source>
</reference>
<keyword evidence="3" id="KW-1185">Reference proteome</keyword>
<evidence type="ECO:0000313" key="3">
    <source>
        <dbReference type="Proteomes" id="UP001465755"/>
    </source>
</evidence>
<name>A0AAW1NN20_9CHLO</name>
<feature type="region of interest" description="Disordered" evidence="1">
    <location>
        <begin position="22"/>
        <end position="49"/>
    </location>
</feature>
<gene>
    <name evidence="2" type="ORF">WJX73_005142</name>
</gene>
<organism evidence="2 3">
    <name type="scientific">Symbiochloris irregularis</name>
    <dbReference type="NCBI Taxonomy" id="706552"/>
    <lineage>
        <taxon>Eukaryota</taxon>
        <taxon>Viridiplantae</taxon>
        <taxon>Chlorophyta</taxon>
        <taxon>core chlorophytes</taxon>
        <taxon>Trebouxiophyceae</taxon>
        <taxon>Trebouxiales</taxon>
        <taxon>Trebouxiaceae</taxon>
        <taxon>Symbiochloris</taxon>
    </lineage>
</organism>
<sequence>MSGSLGEQASTVALCLWSRNAASFTGPGKSQSDGRRRTNAPGAEQKSNLRLLNRGCAHFQPNSTIRPDSCTPGRLREAAQRCQESGAC</sequence>
<dbReference type="EMBL" id="JALJOQ010000165">
    <property type="protein sequence ID" value="KAK9792266.1"/>
    <property type="molecule type" value="Genomic_DNA"/>
</dbReference>
<evidence type="ECO:0000313" key="2">
    <source>
        <dbReference type="EMBL" id="KAK9792266.1"/>
    </source>
</evidence>
<proteinExistence type="predicted"/>
<protein>
    <submittedName>
        <fullName evidence="2">Uncharacterized protein</fullName>
    </submittedName>
</protein>
<dbReference type="Proteomes" id="UP001465755">
    <property type="component" value="Unassembled WGS sequence"/>
</dbReference>
<evidence type="ECO:0000256" key="1">
    <source>
        <dbReference type="SAM" id="MobiDB-lite"/>
    </source>
</evidence>
<feature type="compositionally biased region" description="Polar residues" evidence="1">
    <location>
        <begin position="22"/>
        <end position="31"/>
    </location>
</feature>
<comment type="caution">
    <text evidence="2">The sequence shown here is derived from an EMBL/GenBank/DDBJ whole genome shotgun (WGS) entry which is preliminary data.</text>
</comment>
<dbReference type="AlphaFoldDB" id="A0AAW1NN20"/>
<accession>A0AAW1NN20</accession>